<protein>
    <submittedName>
        <fullName evidence="4">Uncharacterized protein</fullName>
    </submittedName>
</protein>
<feature type="region of interest" description="Disordered" evidence="2">
    <location>
        <begin position="591"/>
        <end position="611"/>
    </location>
</feature>
<sequence length="993" mass="111368">MAEAGPSNPNGALSTLFPSTQASPTRRPAVRLSSADPLSSSVEENAPTNVGTSQRPPSILRKSPMSATDLPSARSTDPRRRVLSLDAAFVDSPHAQEPDGDALGPSSNRPSTSPRFKQARNFTTAPLSEGTAGVPMLTAFSDEYDLSHEDPRILEDVQRALKLKARREARLKGKQSRASKAAPPELNFDIPAPLNFTSPAGQGSEHPSVGASEDQSLESEVDFSPSVGTIPLHPVPSSSNGGATLDWTGSTSEEDKSDKKWTLSVTKRRHKSKHSHSTSRTVVEKQDSLYADKISRIKSRAKPHTMRKVSITADQLERRYRTLMTVPRTAQKQGPINILAVARWYNQLDATTRATLDRAEPLTWLKHILDKPNRAIRRSQWFLSALVIEEYYKAHFGPQTMDTIPEDEIAPKSSPATLSYPETTKSPSSGSWSWTPPRQSLEPSFARKHMSYDAQVSFEPTVESGRGSIDGDMRPGNDGFIRRWRHSLPAGADSASGSIHSMINSTSPTSSRLHLRDFARRIRRKANGSDDALSSARNSLSERSLSEDDHIRLYRSRSRKGPPSSPMRSRDGTDADEEAPLVMPVLDFHGSETIRPPAQHQSPDDTALPTSMSVTTPRPIAFPENQVRISLPSTSRAGMKVRDAQEDPVDEEQLRKEYERKSQFLEDARYQNQRMRQILQRVGLSMKEFDATQTSLSEALEIPFEKIPSDVLDAFNHDPAAVTNSTRRLNGWQAVEDIHSRVQRQQDILRQFIDSLGDEDGILPISGSVFRDPIDSLANSLKDLEAHRNLLTSQAERTMETLTKVKQVHTLTKKEYKDTMSHTSLVYPELSQIAALEESYRNHYQQLWDIGLDALTLLLDTVTPFWRNYGKVIGEDVQDFLIIPWYRNEFTGEPKRYPIKNFPRRSLRHWVGIVCLYLLTFGVTTLQIRAAIVSTLHCHLPFISHSGLWWICFPLYLVVLLVQWCAVLFECCILLAQWGVVIWWMGWTVRIVN</sequence>
<feature type="transmembrane region" description="Helical" evidence="3">
    <location>
        <begin position="907"/>
        <end position="926"/>
    </location>
</feature>
<gene>
    <name evidence="4" type="ORF">CERSUDRAFT_110441</name>
</gene>
<accession>M2PYB9</accession>
<keyword evidence="3" id="KW-1133">Transmembrane helix</keyword>
<feature type="compositionally biased region" description="Polar residues" evidence="2">
    <location>
        <begin position="105"/>
        <end position="116"/>
    </location>
</feature>
<evidence type="ECO:0000313" key="4">
    <source>
        <dbReference type="EMBL" id="EMD41889.1"/>
    </source>
</evidence>
<feature type="region of interest" description="Disordered" evidence="2">
    <location>
        <begin position="1"/>
        <end position="116"/>
    </location>
</feature>
<dbReference type="AlphaFoldDB" id="M2PYB9"/>
<feature type="compositionally biased region" description="Low complexity" evidence="2">
    <location>
        <begin position="423"/>
        <end position="437"/>
    </location>
</feature>
<dbReference type="Proteomes" id="UP000016930">
    <property type="component" value="Unassembled WGS sequence"/>
</dbReference>
<evidence type="ECO:0000313" key="5">
    <source>
        <dbReference type="Proteomes" id="UP000016930"/>
    </source>
</evidence>
<name>M2PYB9_CERS8</name>
<feature type="transmembrane region" description="Helical" evidence="3">
    <location>
        <begin position="947"/>
        <end position="969"/>
    </location>
</feature>
<dbReference type="OrthoDB" id="3190515at2759"/>
<feature type="region of interest" description="Disordered" evidence="2">
    <location>
        <begin position="403"/>
        <end position="440"/>
    </location>
</feature>
<evidence type="ECO:0000256" key="2">
    <source>
        <dbReference type="SAM" id="MobiDB-lite"/>
    </source>
</evidence>
<feature type="compositionally biased region" description="Polar residues" evidence="2">
    <location>
        <begin position="236"/>
        <end position="251"/>
    </location>
</feature>
<feature type="region of interest" description="Disordered" evidence="2">
    <location>
        <begin position="526"/>
        <end position="577"/>
    </location>
</feature>
<evidence type="ECO:0000256" key="1">
    <source>
        <dbReference type="SAM" id="Coils"/>
    </source>
</evidence>
<feature type="region of interest" description="Disordered" evidence="2">
    <location>
        <begin position="491"/>
        <end position="514"/>
    </location>
</feature>
<keyword evidence="3" id="KW-0472">Membrane</keyword>
<feature type="compositionally biased region" description="Basic residues" evidence="2">
    <location>
        <begin position="266"/>
        <end position="277"/>
    </location>
</feature>
<dbReference type="STRING" id="914234.M2PYB9"/>
<dbReference type="EMBL" id="KB445791">
    <property type="protein sequence ID" value="EMD41889.1"/>
    <property type="molecule type" value="Genomic_DNA"/>
</dbReference>
<feature type="compositionally biased region" description="Polar residues" evidence="2">
    <location>
        <begin position="7"/>
        <end position="24"/>
    </location>
</feature>
<dbReference type="HOGENOM" id="CLU_007123_0_0_1"/>
<feature type="transmembrane region" description="Helical" evidence="3">
    <location>
        <begin position="975"/>
        <end position="992"/>
    </location>
</feature>
<keyword evidence="1" id="KW-0175">Coiled coil</keyword>
<keyword evidence="5" id="KW-1185">Reference proteome</keyword>
<proteinExistence type="predicted"/>
<evidence type="ECO:0000256" key="3">
    <source>
        <dbReference type="SAM" id="Phobius"/>
    </source>
</evidence>
<reference evidence="4 5" key="1">
    <citation type="journal article" date="2012" name="Proc. Natl. Acad. Sci. U.S.A.">
        <title>Comparative genomics of Ceriporiopsis subvermispora and Phanerochaete chrysosporium provide insight into selective ligninolysis.</title>
        <authorList>
            <person name="Fernandez-Fueyo E."/>
            <person name="Ruiz-Duenas F.J."/>
            <person name="Ferreira P."/>
            <person name="Floudas D."/>
            <person name="Hibbett D.S."/>
            <person name="Canessa P."/>
            <person name="Larrondo L.F."/>
            <person name="James T.Y."/>
            <person name="Seelenfreund D."/>
            <person name="Lobos S."/>
            <person name="Polanco R."/>
            <person name="Tello M."/>
            <person name="Honda Y."/>
            <person name="Watanabe T."/>
            <person name="Watanabe T."/>
            <person name="Ryu J.S."/>
            <person name="Kubicek C.P."/>
            <person name="Schmoll M."/>
            <person name="Gaskell J."/>
            <person name="Hammel K.E."/>
            <person name="St John F.J."/>
            <person name="Vanden Wymelenberg A."/>
            <person name="Sabat G."/>
            <person name="Splinter BonDurant S."/>
            <person name="Syed K."/>
            <person name="Yadav J.S."/>
            <person name="Doddapaneni H."/>
            <person name="Subramanian V."/>
            <person name="Lavin J.L."/>
            <person name="Oguiza J.A."/>
            <person name="Perez G."/>
            <person name="Pisabarro A.G."/>
            <person name="Ramirez L."/>
            <person name="Santoyo F."/>
            <person name="Master E."/>
            <person name="Coutinho P.M."/>
            <person name="Henrissat B."/>
            <person name="Lombard V."/>
            <person name="Magnuson J.K."/>
            <person name="Kuees U."/>
            <person name="Hori C."/>
            <person name="Igarashi K."/>
            <person name="Samejima M."/>
            <person name="Held B.W."/>
            <person name="Barry K.W."/>
            <person name="LaButti K.M."/>
            <person name="Lapidus A."/>
            <person name="Lindquist E.A."/>
            <person name="Lucas S.M."/>
            <person name="Riley R."/>
            <person name="Salamov A.A."/>
            <person name="Hoffmeister D."/>
            <person name="Schwenk D."/>
            <person name="Hadar Y."/>
            <person name="Yarden O."/>
            <person name="de Vries R.P."/>
            <person name="Wiebenga A."/>
            <person name="Stenlid J."/>
            <person name="Eastwood D."/>
            <person name="Grigoriev I.V."/>
            <person name="Berka R.M."/>
            <person name="Blanchette R.A."/>
            <person name="Kersten P."/>
            <person name="Martinez A.T."/>
            <person name="Vicuna R."/>
            <person name="Cullen D."/>
        </authorList>
    </citation>
    <scope>NUCLEOTIDE SEQUENCE [LARGE SCALE GENOMIC DNA]</scope>
    <source>
        <strain evidence="4 5">B</strain>
    </source>
</reference>
<feature type="compositionally biased region" description="Polar residues" evidence="2">
    <location>
        <begin position="36"/>
        <end position="56"/>
    </location>
</feature>
<organism evidence="4 5">
    <name type="scientific">Ceriporiopsis subvermispora (strain B)</name>
    <name type="common">White-rot fungus</name>
    <name type="synonym">Gelatoporia subvermispora</name>
    <dbReference type="NCBI Taxonomy" id="914234"/>
    <lineage>
        <taxon>Eukaryota</taxon>
        <taxon>Fungi</taxon>
        <taxon>Dikarya</taxon>
        <taxon>Basidiomycota</taxon>
        <taxon>Agaricomycotina</taxon>
        <taxon>Agaricomycetes</taxon>
        <taxon>Polyporales</taxon>
        <taxon>Gelatoporiaceae</taxon>
        <taxon>Gelatoporia</taxon>
    </lineage>
</organism>
<feature type="compositionally biased region" description="Polar residues" evidence="2">
    <location>
        <begin position="495"/>
        <end position="512"/>
    </location>
</feature>
<keyword evidence="3" id="KW-0812">Transmembrane</keyword>
<feature type="coiled-coil region" evidence="1">
    <location>
        <begin position="774"/>
        <end position="801"/>
    </location>
</feature>
<feature type="region of interest" description="Disordered" evidence="2">
    <location>
        <begin position="168"/>
        <end position="283"/>
    </location>
</feature>